<accession>A0A3D9FCL5</accession>
<evidence type="ECO:0000259" key="2">
    <source>
        <dbReference type="Pfam" id="PF07811"/>
    </source>
</evidence>
<keyword evidence="1" id="KW-1133">Transmembrane helix</keyword>
<dbReference type="InterPro" id="IPR012495">
    <property type="entry name" value="TadE-like_dom"/>
</dbReference>
<sequence length="205" mass="22168">MRRPAFTIRGLARDDRGIAAVEFGIIVVPLMIVLLGALDLGYQSYVRAQLQGVLNDVARTATVENPNFSGYTGASIEDRIENAIKERVNNIARRATYTVEQSSFYEFSGVGNAEKLLTDYNGNGAYDTGDCFEDINNNGAFDTDAGDAGRGGADDVVYYEVTITMPRLVPVATLIGVPQNYTITARTAVRNQPFADQAIPPTVCA</sequence>
<keyword evidence="1" id="KW-0472">Membrane</keyword>
<dbReference type="AlphaFoldDB" id="A0A3D9FCL5"/>
<dbReference type="EMBL" id="QRDP01000004">
    <property type="protein sequence ID" value="RED15545.1"/>
    <property type="molecule type" value="Genomic_DNA"/>
</dbReference>
<comment type="caution">
    <text evidence="3">The sequence shown here is derived from an EMBL/GenBank/DDBJ whole genome shotgun (WGS) entry which is preliminary data.</text>
</comment>
<gene>
    <name evidence="3" type="ORF">DFR46_0540</name>
</gene>
<reference evidence="3 4" key="1">
    <citation type="submission" date="2018-07" db="EMBL/GenBank/DDBJ databases">
        <title>Genomic Encyclopedia of Type Strains, Phase IV (KMG-IV): sequencing the most valuable type-strain genomes for metagenomic binning, comparative biology and taxonomic classification.</title>
        <authorList>
            <person name="Goeker M."/>
        </authorList>
    </citation>
    <scope>NUCLEOTIDE SEQUENCE [LARGE SCALE GENOMIC DNA]</scope>
    <source>
        <strain evidence="3 4">DSM 26725</strain>
    </source>
</reference>
<feature type="domain" description="TadE-like" evidence="2">
    <location>
        <begin position="17"/>
        <end position="59"/>
    </location>
</feature>
<evidence type="ECO:0000313" key="3">
    <source>
        <dbReference type="EMBL" id="RED15545.1"/>
    </source>
</evidence>
<dbReference type="RefSeq" id="WP_116235053.1">
    <property type="nucleotide sequence ID" value="NZ_QRDP01000004.1"/>
</dbReference>
<name>A0A3D9FCL5_9SPHN</name>
<evidence type="ECO:0000256" key="1">
    <source>
        <dbReference type="SAM" id="Phobius"/>
    </source>
</evidence>
<keyword evidence="4" id="KW-1185">Reference proteome</keyword>
<keyword evidence="1" id="KW-0812">Transmembrane</keyword>
<protein>
    <submittedName>
        <fullName evidence="3">TadE-like protein</fullName>
    </submittedName>
</protein>
<proteinExistence type="predicted"/>
<dbReference type="Pfam" id="PF07811">
    <property type="entry name" value="TadE"/>
    <property type="match status" value="1"/>
</dbReference>
<feature type="transmembrane region" description="Helical" evidence="1">
    <location>
        <begin position="20"/>
        <end position="42"/>
    </location>
</feature>
<organism evidence="3 4">
    <name type="scientific">Parasphingopyxis lamellibrachiae</name>
    <dbReference type="NCBI Taxonomy" id="680125"/>
    <lineage>
        <taxon>Bacteria</taxon>
        <taxon>Pseudomonadati</taxon>
        <taxon>Pseudomonadota</taxon>
        <taxon>Alphaproteobacteria</taxon>
        <taxon>Sphingomonadales</taxon>
        <taxon>Sphingomonadaceae</taxon>
        <taxon>Parasphingopyxis</taxon>
    </lineage>
</organism>
<dbReference type="Proteomes" id="UP000256310">
    <property type="component" value="Unassembled WGS sequence"/>
</dbReference>
<dbReference type="OrthoDB" id="7306064at2"/>
<evidence type="ECO:0000313" key="4">
    <source>
        <dbReference type="Proteomes" id="UP000256310"/>
    </source>
</evidence>